<reference evidence="4" key="1">
    <citation type="submission" date="2023-01" db="EMBL/GenBank/DDBJ databases">
        <title>Metagenome sequencing of chrysophaentin producing Chrysophaeum taylorii.</title>
        <authorList>
            <person name="Davison J."/>
            <person name="Bewley C."/>
        </authorList>
    </citation>
    <scope>NUCLEOTIDE SEQUENCE</scope>
    <source>
        <strain evidence="4">NIES-1699</strain>
    </source>
</reference>
<accession>A0AAD7UDW8</accession>
<dbReference type="PANTHER" id="PTHR23150:SF33">
    <property type="entry name" value="INACTIVE C-ALPHA-FORMYLGLYCINE-GENERATING ENZYME 2"/>
    <property type="match status" value="1"/>
</dbReference>
<evidence type="ECO:0000256" key="2">
    <source>
        <dbReference type="SAM" id="SignalP"/>
    </source>
</evidence>
<proteinExistence type="predicted"/>
<name>A0AAD7UDW8_9STRA</name>
<feature type="chain" id="PRO_5041931232" description="Sulfatase-modifying factor enzyme-like domain-containing protein" evidence="2">
    <location>
        <begin position="16"/>
        <end position="336"/>
    </location>
</feature>
<keyword evidence="2" id="KW-0732">Signal</keyword>
<evidence type="ECO:0000259" key="3">
    <source>
        <dbReference type="Pfam" id="PF03781"/>
    </source>
</evidence>
<evidence type="ECO:0000313" key="4">
    <source>
        <dbReference type="EMBL" id="KAJ8602730.1"/>
    </source>
</evidence>
<dbReference type="Pfam" id="PF03781">
    <property type="entry name" value="FGE-sulfatase"/>
    <property type="match status" value="1"/>
</dbReference>
<keyword evidence="5" id="KW-1185">Reference proteome</keyword>
<dbReference type="Proteomes" id="UP001230188">
    <property type="component" value="Unassembled WGS sequence"/>
</dbReference>
<evidence type="ECO:0000313" key="5">
    <source>
        <dbReference type="Proteomes" id="UP001230188"/>
    </source>
</evidence>
<feature type="domain" description="Sulfatase-modifying factor enzyme-like" evidence="3">
    <location>
        <begin position="86"/>
        <end position="324"/>
    </location>
</feature>
<dbReference type="InterPro" id="IPR042095">
    <property type="entry name" value="SUMF_sf"/>
</dbReference>
<dbReference type="EMBL" id="JAQMWT010000370">
    <property type="protein sequence ID" value="KAJ8602730.1"/>
    <property type="molecule type" value="Genomic_DNA"/>
</dbReference>
<organism evidence="4 5">
    <name type="scientific">Chrysophaeum taylorii</name>
    <dbReference type="NCBI Taxonomy" id="2483200"/>
    <lineage>
        <taxon>Eukaryota</taxon>
        <taxon>Sar</taxon>
        <taxon>Stramenopiles</taxon>
        <taxon>Ochrophyta</taxon>
        <taxon>Pelagophyceae</taxon>
        <taxon>Pelagomonadales</taxon>
        <taxon>Pelagomonadaceae</taxon>
        <taxon>Chrysophaeum</taxon>
    </lineage>
</organism>
<feature type="signal peptide" evidence="2">
    <location>
        <begin position="1"/>
        <end position="15"/>
    </location>
</feature>
<feature type="compositionally biased region" description="Basic and acidic residues" evidence="1">
    <location>
        <begin position="327"/>
        <end position="336"/>
    </location>
</feature>
<feature type="region of interest" description="Disordered" evidence="1">
    <location>
        <begin position="307"/>
        <end position="336"/>
    </location>
</feature>
<feature type="compositionally biased region" description="Polar residues" evidence="1">
    <location>
        <begin position="307"/>
        <end position="318"/>
    </location>
</feature>
<dbReference type="InterPro" id="IPR051043">
    <property type="entry name" value="Sulfatase_Mod_Factor_Kinase"/>
</dbReference>
<dbReference type="SUPFAM" id="SSF56436">
    <property type="entry name" value="C-type lectin-like"/>
    <property type="match status" value="1"/>
</dbReference>
<dbReference type="InterPro" id="IPR005532">
    <property type="entry name" value="SUMF_dom"/>
</dbReference>
<dbReference type="GO" id="GO:0005783">
    <property type="term" value="C:endoplasmic reticulum"/>
    <property type="evidence" value="ECO:0007669"/>
    <property type="project" value="TreeGrafter"/>
</dbReference>
<gene>
    <name evidence="4" type="ORF">CTAYLR_003793</name>
</gene>
<dbReference type="Gene3D" id="3.90.1580.10">
    <property type="entry name" value="paralog of FGE (formylglycine-generating enzyme)"/>
    <property type="match status" value="1"/>
</dbReference>
<protein>
    <recommendedName>
        <fullName evidence="3">Sulfatase-modifying factor enzyme-like domain-containing protein</fullName>
    </recommendedName>
</protein>
<sequence>MVLTLIIVTAAGAGAQEVVVSGGWLSFGTSFADEDDAKVFAPDDPEGEQIDSLKESLGAEVFGAIAGATGMDKRPSSLSRDGGLRAKHVRVKPFKIDAHAVSNANFKNFVRATKFTTEAEKFRWSFVLELLASNETIKACDDGLGRVQEAPWWLGVVGATWRKPEGPGSDLRGRGNHPVVHASWNDADAYCRWAGRRLPTELEWEMAARGGLEDYPFPWGDRDWDLHEKLNSWEGEFPLENTEKDGYVGTAPVDAYGPNALGVYNMLGNVWEWCDSKAPDKKPLRGGSYVDTVDGSYNHALRVSTRMDQTPDSGSANTGFRCARDHHHLDEEEKEL</sequence>
<comment type="caution">
    <text evidence="4">The sequence shown here is derived from an EMBL/GenBank/DDBJ whole genome shotgun (WGS) entry which is preliminary data.</text>
</comment>
<evidence type="ECO:0000256" key="1">
    <source>
        <dbReference type="SAM" id="MobiDB-lite"/>
    </source>
</evidence>
<dbReference type="AlphaFoldDB" id="A0AAD7UDW8"/>
<dbReference type="PANTHER" id="PTHR23150">
    <property type="entry name" value="SULFATASE MODIFYING FACTOR 1, 2"/>
    <property type="match status" value="1"/>
</dbReference>
<dbReference type="InterPro" id="IPR016187">
    <property type="entry name" value="CTDL_fold"/>
</dbReference>